<feature type="compositionally biased region" description="Polar residues" evidence="1">
    <location>
        <begin position="21"/>
        <end position="35"/>
    </location>
</feature>
<protein>
    <submittedName>
        <fullName evidence="2">Uncharacterized protein</fullName>
    </submittedName>
</protein>
<dbReference type="Proteomes" id="UP000265520">
    <property type="component" value="Unassembled WGS sequence"/>
</dbReference>
<evidence type="ECO:0000313" key="2">
    <source>
        <dbReference type="EMBL" id="MCI71973.1"/>
    </source>
</evidence>
<reference evidence="2 3" key="1">
    <citation type="journal article" date="2018" name="Front. Plant Sci.">
        <title>Red Clover (Trifolium pratense) and Zigzag Clover (T. medium) - A Picture of Genomic Similarities and Differences.</title>
        <authorList>
            <person name="Dluhosova J."/>
            <person name="Istvanek J."/>
            <person name="Nedelnik J."/>
            <person name="Repkova J."/>
        </authorList>
    </citation>
    <scope>NUCLEOTIDE SEQUENCE [LARGE SCALE GENOMIC DNA]</scope>
    <source>
        <strain evidence="3">cv. 10/8</strain>
        <tissue evidence="2">Leaf</tissue>
    </source>
</reference>
<dbReference type="AlphaFoldDB" id="A0A392UEN2"/>
<evidence type="ECO:0000313" key="3">
    <source>
        <dbReference type="Proteomes" id="UP000265520"/>
    </source>
</evidence>
<organism evidence="2 3">
    <name type="scientific">Trifolium medium</name>
    <dbReference type="NCBI Taxonomy" id="97028"/>
    <lineage>
        <taxon>Eukaryota</taxon>
        <taxon>Viridiplantae</taxon>
        <taxon>Streptophyta</taxon>
        <taxon>Embryophyta</taxon>
        <taxon>Tracheophyta</taxon>
        <taxon>Spermatophyta</taxon>
        <taxon>Magnoliopsida</taxon>
        <taxon>eudicotyledons</taxon>
        <taxon>Gunneridae</taxon>
        <taxon>Pentapetalae</taxon>
        <taxon>rosids</taxon>
        <taxon>fabids</taxon>
        <taxon>Fabales</taxon>
        <taxon>Fabaceae</taxon>
        <taxon>Papilionoideae</taxon>
        <taxon>50 kb inversion clade</taxon>
        <taxon>NPAAA clade</taxon>
        <taxon>Hologalegina</taxon>
        <taxon>IRL clade</taxon>
        <taxon>Trifolieae</taxon>
        <taxon>Trifolium</taxon>
    </lineage>
</organism>
<keyword evidence="3" id="KW-1185">Reference proteome</keyword>
<name>A0A392UEN2_9FABA</name>
<sequence length="43" mass="4698">MAIKGLDPALGAIYTPPLQWSQVHTPSASPEQRNTGRGRILIR</sequence>
<dbReference type="EMBL" id="LXQA010807762">
    <property type="protein sequence ID" value="MCI71973.1"/>
    <property type="molecule type" value="Genomic_DNA"/>
</dbReference>
<feature type="region of interest" description="Disordered" evidence="1">
    <location>
        <begin position="21"/>
        <end position="43"/>
    </location>
</feature>
<comment type="caution">
    <text evidence="2">The sequence shown here is derived from an EMBL/GenBank/DDBJ whole genome shotgun (WGS) entry which is preliminary data.</text>
</comment>
<accession>A0A392UEN2</accession>
<evidence type="ECO:0000256" key="1">
    <source>
        <dbReference type="SAM" id="MobiDB-lite"/>
    </source>
</evidence>
<proteinExistence type="predicted"/>